<dbReference type="GO" id="GO:0016811">
    <property type="term" value="F:hydrolase activity, acting on carbon-nitrogen (but not peptide) bonds, in linear amides"/>
    <property type="evidence" value="ECO:0007669"/>
    <property type="project" value="InterPro"/>
</dbReference>
<protein>
    <submittedName>
        <fullName evidence="1">Acetamidase/formamidase</fullName>
    </submittedName>
</protein>
<name>A0A561V9C3_9PSEU</name>
<dbReference type="Gene3D" id="2.60.120.580">
    <property type="entry name" value="Acetamidase/Formamidase-like domains"/>
    <property type="match status" value="2"/>
</dbReference>
<evidence type="ECO:0000313" key="2">
    <source>
        <dbReference type="Proteomes" id="UP000316184"/>
    </source>
</evidence>
<dbReference type="Proteomes" id="UP000316184">
    <property type="component" value="Unassembled WGS sequence"/>
</dbReference>
<gene>
    <name evidence="1" type="ORF">FHU35_11793</name>
</gene>
<dbReference type="PANTHER" id="PTHR31891">
    <property type="entry name" value="FORMAMIDASE C869.04-RELATED"/>
    <property type="match status" value="1"/>
</dbReference>
<dbReference type="Gene3D" id="3.10.28.20">
    <property type="entry name" value="Acetamidase/Formamidase-like domains"/>
    <property type="match status" value="1"/>
</dbReference>
<dbReference type="AlphaFoldDB" id="A0A561V9C3"/>
<accession>A0A561V9C3</accession>
<evidence type="ECO:0000313" key="1">
    <source>
        <dbReference type="EMBL" id="TWG08174.1"/>
    </source>
</evidence>
<dbReference type="Pfam" id="PF03069">
    <property type="entry name" value="FmdA_AmdA"/>
    <property type="match status" value="2"/>
</dbReference>
<comment type="caution">
    <text evidence="1">The sequence shown here is derived from an EMBL/GenBank/DDBJ whole genome shotgun (WGS) entry which is preliminary data.</text>
</comment>
<proteinExistence type="predicted"/>
<reference evidence="1 2" key="1">
    <citation type="submission" date="2019-06" db="EMBL/GenBank/DDBJ databases">
        <title>Sequencing the genomes of 1000 actinobacteria strains.</title>
        <authorList>
            <person name="Klenk H.-P."/>
        </authorList>
    </citation>
    <scope>NUCLEOTIDE SEQUENCE [LARGE SCALE GENOMIC DNA]</scope>
    <source>
        <strain evidence="1 2">DSM 46699</strain>
    </source>
</reference>
<dbReference type="RefSeq" id="WP_145736834.1">
    <property type="nucleotide sequence ID" value="NZ_VIWX01000001.1"/>
</dbReference>
<dbReference type="SUPFAM" id="SSF141130">
    <property type="entry name" value="Acetamidase/Formamidase-like"/>
    <property type="match status" value="1"/>
</dbReference>
<organism evidence="1 2">
    <name type="scientific">Saccharopolyspora dendranthemae</name>
    <dbReference type="NCBI Taxonomy" id="1181886"/>
    <lineage>
        <taxon>Bacteria</taxon>
        <taxon>Bacillati</taxon>
        <taxon>Actinomycetota</taxon>
        <taxon>Actinomycetes</taxon>
        <taxon>Pseudonocardiales</taxon>
        <taxon>Pseudonocardiaceae</taxon>
        <taxon>Saccharopolyspora</taxon>
    </lineage>
</organism>
<keyword evidence="2" id="KW-1185">Reference proteome</keyword>
<dbReference type="OrthoDB" id="9785236at2"/>
<dbReference type="InterPro" id="IPR004304">
    <property type="entry name" value="FmdA_AmdA"/>
</dbReference>
<dbReference type="PANTHER" id="PTHR31891:SF1">
    <property type="entry name" value="FORMAMIDASE C869.04-RELATED"/>
    <property type="match status" value="1"/>
</dbReference>
<sequence length="305" mass="32266">MGSFEVRAEPGSVADVFSRDAAPVLEVDSGDVVTVESLDSSGHLERQAVPGEQRPRMFTERRGHCLTGPIAVRGAKPGMVLAVHFEQLTPAEWGWTAAAGKDEWLLRRLRVADVERAWLLWELCGETATNQHGHTVRVAPFLGVVGMPPDEPGEHSTIPPRAEGGGNIDCRELVAGSTLYLPVTVPGAMLLLGDGHARQGDGEVGGTAIECGMTTRVRLELVVDRPVPGVHADTPGGLVTFGFDADLNEATATALSAMIDWLQIEQALDRGSALALASATVDLRITQIANGTWGVHAVLPAGVLD</sequence>
<dbReference type="EMBL" id="VIWX01000001">
    <property type="protein sequence ID" value="TWG08174.1"/>
    <property type="molecule type" value="Genomic_DNA"/>
</dbReference>